<reference evidence="9" key="1">
    <citation type="journal article" date="2022" name="Int. J. Mol. Sci.">
        <title>Draft Genome of Tanacetum Coccineum: Genomic Comparison of Closely Related Tanacetum-Family Plants.</title>
        <authorList>
            <person name="Yamashiro T."/>
            <person name="Shiraishi A."/>
            <person name="Nakayama K."/>
            <person name="Satake H."/>
        </authorList>
    </citation>
    <scope>NUCLEOTIDE SEQUENCE</scope>
</reference>
<dbReference type="Pfam" id="PF17917">
    <property type="entry name" value="RT_RNaseH"/>
    <property type="match status" value="1"/>
</dbReference>
<evidence type="ECO:0000256" key="1">
    <source>
        <dbReference type="ARBA" id="ARBA00012493"/>
    </source>
</evidence>
<dbReference type="InterPro" id="IPR021109">
    <property type="entry name" value="Peptidase_aspartic_dom_sf"/>
</dbReference>
<dbReference type="SUPFAM" id="SSF56672">
    <property type="entry name" value="DNA/RNA polymerases"/>
    <property type="match status" value="1"/>
</dbReference>
<dbReference type="InterPro" id="IPR043128">
    <property type="entry name" value="Rev_trsase/Diguanyl_cyclase"/>
</dbReference>
<evidence type="ECO:0000256" key="3">
    <source>
        <dbReference type="ARBA" id="ARBA00022695"/>
    </source>
</evidence>
<organism evidence="9 10">
    <name type="scientific">Tanacetum coccineum</name>
    <dbReference type="NCBI Taxonomy" id="301880"/>
    <lineage>
        <taxon>Eukaryota</taxon>
        <taxon>Viridiplantae</taxon>
        <taxon>Streptophyta</taxon>
        <taxon>Embryophyta</taxon>
        <taxon>Tracheophyta</taxon>
        <taxon>Spermatophyta</taxon>
        <taxon>Magnoliopsida</taxon>
        <taxon>eudicotyledons</taxon>
        <taxon>Gunneridae</taxon>
        <taxon>Pentapetalae</taxon>
        <taxon>asterids</taxon>
        <taxon>campanulids</taxon>
        <taxon>Asterales</taxon>
        <taxon>Asteraceae</taxon>
        <taxon>Asteroideae</taxon>
        <taxon>Anthemideae</taxon>
        <taxon>Anthemidinae</taxon>
        <taxon>Tanacetum</taxon>
    </lineage>
</organism>
<protein>
    <recommendedName>
        <fullName evidence="1">RNA-directed DNA polymerase</fullName>
        <ecNumber evidence="1">2.7.7.49</ecNumber>
    </recommendedName>
</protein>
<dbReference type="Gene3D" id="2.40.70.10">
    <property type="entry name" value="Acid Proteases"/>
    <property type="match status" value="1"/>
</dbReference>
<keyword evidence="6" id="KW-0378">Hydrolase</keyword>
<dbReference type="EC" id="2.7.7.49" evidence="1"/>
<dbReference type="EMBL" id="BQNB010010451">
    <property type="protein sequence ID" value="GJS77486.1"/>
    <property type="molecule type" value="Genomic_DNA"/>
</dbReference>
<keyword evidence="2" id="KW-0808">Transferase</keyword>
<evidence type="ECO:0000313" key="10">
    <source>
        <dbReference type="Proteomes" id="UP001151760"/>
    </source>
</evidence>
<dbReference type="PANTHER" id="PTHR37984">
    <property type="entry name" value="PROTEIN CBG26694"/>
    <property type="match status" value="1"/>
</dbReference>
<evidence type="ECO:0000256" key="6">
    <source>
        <dbReference type="ARBA" id="ARBA00022801"/>
    </source>
</evidence>
<dbReference type="InterPro" id="IPR043502">
    <property type="entry name" value="DNA/RNA_pol_sf"/>
</dbReference>
<dbReference type="GO" id="GO:0003964">
    <property type="term" value="F:RNA-directed DNA polymerase activity"/>
    <property type="evidence" value="ECO:0007669"/>
    <property type="project" value="UniProtKB-KW"/>
</dbReference>
<evidence type="ECO:0000256" key="5">
    <source>
        <dbReference type="ARBA" id="ARBA00022759"/>
    </source>
</evidence>
<dbReference type="InterPro" id="IPR041373">
    <property type="entry name" value="RT_RNaseH"/>
</dbReference>
<comment type="caution">
    <text evidence="9">The sequence shown here is derived from an EMBL/GenBank/DDBJ whole genome shotgun (WGS) entry which is preliminary data.</text>
</comment>
<dbReference type="PANTHER" id="PTHR37984:SF5">
    <property type="entry name" value="PROTEIN NYNRIN-LIKE"/>
    <property type="match status" value="1"/>
</dbReference>
<dbReference type="Pfam" id="PF08284">
    <property type="entry name" value="RVP_2"/>
    <property type="match status" value="1"/>
</dbReference>
<evidence type="ECO:0000256" key="2">
    <source>
        <dbReference type="ARBA" id="ARBA00022679"/>
    </source>
</evidence>
<dbReference type="InterPro" id="IPR036397">
    <property type="entry name" value="RNaseH_sf"/>
</dbReference>
<sequence>MLIDHEYVNCPLRFDDRIRPANLLPIHMFDFDVILGMDWLASHRATIDCYARTVIFGNVRQPEFVYHGSSPLKSVKLISAMKARTLISHGCQGFLASVMDTSLESPNIENLSVRRSEEEHEQHLRIVLEILRQKKLYAKFSKCEFWLQQVAFLGHIVSADGIIMDPSKVEAITKWPRPTTVTEVRSFLGLAGYYRRFVEGFSRLALPLTQLMRKGEKFVWTDERQESFEELKRRLVSAPILTLPSGSGGFQIYSDASKKGLGCVLMQHGKVIAYASRQLKPYEVNYPTHDLELAAVVFALKIWRHYLYGEACDIFTDHKSLKYIFTQRELNMRQRRWLELLKDYDTNIQYHPGKANVVADALSRKSGMIACFDSMILHDLERLDVELCVRGSDGYWASMRIESNLMLQIKEAQRDDGELWAIVQNVEDGKHTEFSVDDDGVVFPFLFVVFIRVVWMLDYVFPMIRHFARRGSGWYSRWRFLWKGDEISMDFVTGLPTTQKRHDAIWVVVDRLTKSAHFLPIRKNYEIRSLRLVFGKDYRKLGELVLSSVQHFILKPMVSRRYIQTLEDMLRACALEWTGSWDEYLCLVEFAYNNSWHASIKAAPFELLYGRKCRAPICWDEVEKLKEARSRQKSYADKHRRDLEFQVGDRVFLKVSAIQMELKVLGSMGKAHVLNSLGPFEILEVLEEDVTPRLLWVFQLLSVVAAVTLTFPNNVHAYGRSHGVYNYTLDPCSPMHIKIGDGVKRENMVVEHAESTTPDSFKGGFCAYNFTSGQKKVDSAGIGNLNTVHIEKVYSDMRHSRACQSSSRNQMLFLDVYAQYQTL</sequence>
<evidence type="ECO:0000259" key="8">
    <source>
        <dbReference type="Pfam" id="PF17917"/>
    </source>
</evidence>
<dbReference type="Proteomes" id="UP001151760">
    <property type="component" value="Unassembled WGS sequence"/>
</dbReference>
<dbReference type="Gene3D" id="3.30.70.270">
    <property type="match status" value="2"/>
</dbReference>
<feature type="domain" description="Reverse transcriptase RNase H-like" evidence="8">
    <location>
        <begin position="250"/>
        <end position="344"/>
    </location>
</feature>
<dbReference type="InterPro" id="IPR012337">
    <property type="entry name" value="RNaseH-like_sf"/>
</dbReference>
<keyword evidence="7 9" id="KW-0695">RNA-directed DNA polymerase</keyword>
<gene>
    <name evidence="9" type="ORF">Tco_0727367</name>
</gene>
<keyword evidence="3" id="KW-0548">Nucleotidyltransferase</keyword>
<proteinExistence type="predicted"/>
<dbReference type="SUPFAM" id="SSF53098">
    <property type="entry name" value="Ribonuclease H-like"/>
    <property type="match status" value="1"/>
</dbReference>
<reference evidence="9" key="2">
    <citation type="submission" date="2022-01" db="EMBL/GenBank/DDBJ databases">
        <authorList>
            <person name="Yamashiro T."/>
            <person name="Shiraishi A."/>
            <person name="Satake H."/>
            <person name="Nakayama K."/>
        </authorList>
    </citation>
    <scope>NUCLEOTIDE SEQUENCE</scope>
</reference>
<evidence type="ECO:0000256" key="7">
    <source>
        <dbReference type="ARBA" id="ARBA00022918"/>
    </source>
</evidence>
<keyword evidence="10" id="KW-1185">Reference proteome</keyword>
<accession>A0ABQ4YJ78</accession>
<evidence type="ECO:0000256" key="4">
    <source>
        <dbReference type="ARBA" id="ARBA00022722"/>
    </source>
</evidence>
<keyword evidence="5" id="KW-0255">Endonuclease</keyword>
<name>A0ABQ4YJ78_9ASTR</name>
<evidence type="ECO:0000313" key="9">
    <source>
        <dbReference type="EMBL" id="GJS77486.1"/>
    </source>
</evidence>
<dbReference type="Gene3D" id="3.30.420.10">
    <property type="entry name" value="Ribonuclease H-like superfamily/Ribonuclease H"/>
    <property type="match status" value="1"/>
</dbReference>
<keyword evidence="4" id="KW-0540">Nuclease</keyword>
<dbReference type="InterPro" id="IPR050951">
    <property type="entry name" value="Retrovirus_Pol_polyprotein"/>
</dbReference>
<dbReference type="CDD" id="cd09274">
    <property type="entry name" value="RNase_HI_RT_Ty3"/>
    <property type="match status" value="1"/>
</dbReference>